<dbReference type="SUPFAM" id="SSF53098">
    <property type="entry name" value="Ribonuclease H-like"/>
    <property type="match status" value="1"/>
</dbReference>
<dbReference type="InterPro" id="IPR012337">
    <property type="entry name" value="RNaseH-like_sf"/>
</dbReference>
<dbReference type="EMBL" id="CM000850">
    <property type="protein sequence ID" value="KRH04809.2"/>
    <property type="molecule type" value="Genomic_DNA"/>
</dbReference>
<sequence>MGHTKKKKDTGITWNHCESVPPARLLVKCKYCSYTCWGGIARMKHHLAEIKENVIACIKVPNEVKEMFLKILEDKEKMKEANKQDCFEEVSTQDNTKKGTLESFAKKGKQGTMKQQTMAGMLKDREPVNADICKCIYVEIWKSPSGTVFLKSVDTSNVIKDANHMFELLDSMVEEIGEDNVMQVVTDGASNFVKAGKMLENKRTKLFWSPCATHCLDLILEDNGQLLVFYNTIANAKKVTTFIYRHPWVLNLYRKHSKGRELARPVITRFATAFLTLQCISQQKNALRSMFASEILEIYPLLLEVCDSKPLMLYIYEAVYRAKEQIAANFKNQESRYKKKIIDTHWDLQLHSNLHAASFYLNPKFDNAKNYDPDTEVLMGLYETIEKMIPDRRTRFLVDQQLDRFRTAKGLFGMSMAIDTRNEATCAMGHGRNWSIFDQVHTKRRNHLEQQRLNALIFVKTFNLR</sequence>
<reference evidence="2" key="3">
    <citation type="submission" date="2018-07" db="EMBL/GenBank/DDBJ databases">
        <title>WGS assembly of Glycine max.</title>
        <authorList>
            <person name="Schmutz J."/>
            <person name="Cannon S."/>
            <person name="Schlueter J."/>
            <person name="Ma J."/>
            <person name="Mitros T."/>
            <person name="Nelson W."/>
            <person name="Hyten D."/>
            <person name="Song Q."/>
            <person name="Thelen J."/>
            <person name="Cheng J."/>
            <person name="Xu D."/>
            <person name="Hellsten U."/>
            <person name="May G."/>
            <person name="Yu Y."/>
            <person name="Sakurai T."/>
            <person name="Umezawa T."/>
            <person name="Bhattacharyya M."/>
            <person name="Sandhu D."/>
            <person name="Valliyodan B."/>
            <person name="Lindquist E."/>
            <person name="Peto M."/>
            <person name="Grant D."/>
            <person name="Shu S."/>
            <person name="Goodstein D."/>
            <person name="Barry K."/>
            <person name="Futrell-Griggs M."/>
            <person name="Abernathy B."/>
            <person name="Du J."/>
            <person name="Tian Z."/>
            <person name="Zhu L."/>
            <person name="Gill N."/>
            <person name="Joshi T."/>
            <person name="Libault M."/>
            <person name="Sethuraman A."/>
            <person name="Zhang X."/>
            <person name="Shinozaki K."/>
            <person name="Nguyen H."/>
            <person name="Wing R."/>
            <person name="Cregan P."/>
            <person name="Specht J."/>
            <person name="Grimwood J."/>
            <person name="Rokhsar D."/>
            <person name="Stacey G."/>
            <person name="Shoemaker R."/>
            <person name="Jackson S."/>
        </authorList>
    </citation>
    <scope>NUCLEOTIDE SEQUENCE</scope>
    <source>
        <tissue evidence="2">Callus</tissue>
    </source>
</reference>
<feature type="domain" description="DUF659" evidence="1">
    <location>
        <begin position="142"/>
        <end position="239"/>
    </location>
</feature>
<evidence type="ECO:0000313" key="2">
    <source>
        <dbReference type="EMBL" id="KRH04809.2"/>
    </source>
</evidence>
<protein>
    <recommendedName>
        <fullName evidence="1">DUF659 domain-containing protein</fullName>
    </recommendedName>
</protein>
<dbReference type="Pfam" id="PF04937">
    <property type="entry name" value="DUF659"/>
    <property type="match status" value="1"/>
</dbReference>
<organism evidence="2">
    <name type="scientific">Glycine max</name>
    <name type="common">Soybean</name>
    <name type="synonym">Glycine hispida</name>
    <dbReference type="NCBI Taxonomy" id="3847"/>
    <lineage>
        <taxon>Eukaryota</taxon>
        <taxon>Viridiplantae</taxon>
        <taxon>Streptophyta</taxon>
        <taxon>Embryophyta</taxon>
        <taxon>Tracheophyta</taxon>
        <taxon>Spermatophyta</taxon>
        <taxon>Magnoliopsida</taxon>
        <taxon>eudicotyledons</taxon>
        <taxon>Gunneridae</taxon>
        <taxon>Pentapetalae</taxon>
        <taxon>rosids</taxon>
        <taxon>fabids</taxon>
        <taxon>Fabales</taxon>
        <taxon>Fabaceae</taxon>
        <taxon>Papilionoideae</taxon>
        <taxon>50 kb inversion clade</taxon>
        <taxon>NPAAA clade</taxon>
        <taxon>indigoferoid/millettioid clade</taxon>
        <taxon>Phaseoleae</taxon>
        <taxon>Glycine</taxon>
        <taxon>Glycine subgen. Soja</taxon>
    </lineage>
</organism>
<keyword evidence="4" id="KW-1185">Reference proteome</keyword>
<evidence type="ECO:0000313" key="3">
    <source>
        <dbReference type="EnsemblPlants" id="KRH04809"/>
    </source>
</evidence>
<evidence type="ECO:0000259" key="1">
    <source>
        <dbReference type="Pfam" id="PF04937"/>
    </source>
</evidence>
<accession>A0A2K7GA31</accession>
<gene>
    <name evidence="2" type="ORF">GLYMA_17G188400</name>
</gene>
<dbReference type="PANTHER" id="PTHR32166:SF122">
    <property type="entry name" value="OS09G0499600 PROTEIN"/>
    <property type="match status" value="1"/>
</dbReference>
<dbReference type="PANTHER" id="PTHR32166">
    <property type="entry name" value="OSJNBA0013A04.12 PROTEIN"/>
    <property type="match status" value="1"/>
</dbReference>
<accession>A0A0R0FNV4</accession>
<proteinExistence type="predicted"/>
<dbReference type="Proteomes" id="UP000008827">
    <property type="component" value="Chromosome 17"/>
</dbReference>
<evidence type="ECO:0000313" key="4">
    <source>
        <dbReference type="Proteomes" id="UP000008827"/>
    </source>
</evidence>
<dbReference type="EnsemblPlants" id="KRH04809">
    <property type="protein sequence ID" value="KRH04809"/>
    <property type="gene ID" value="GLYMA_17G188400"/>
</dbReference>
<dbReference type="OMA" id="VNADICK"/>
<reference evidence="2 3" key="1">
    <citation type="journal article" date="2010" name="Nature">
        <title>Genome sequence of the palaeopolyploid soybean.</title>
        <authorList>
            <person name="Schmutz J."/>
            <person name="Cannon S.B."/>
            <person name="Schlueter J."/>
            <person name="Ma J."/>
            <person name="Mitros T."/>
            <person name="Nelson W."/>
            <person name="Hyten D.L."/>
            <person name="Song Q."/>
            <person name="Thelen J.J."/>
            <person name="Cheng J."/>
            <person name="Xu D."/>
            <person name="Hellsten U."/>
            <person name="May G.D."/>
            <person name="Yu Y."/>
            <person name="Sakurai T."/>
            <person name="Umezawa T."/>
            <person name="Bhattacharyya M.K."/>
            <person name="Sandhu D."/>
            <person name="Valliyodan B."/>
            <person name="Lindquist E."/>
            <person name="Peto M."/>
            <person name="Grant D."/>
            <person name="Shu S."/>
            <person name="Goodstein D."/>
            <person name="Barry K."/>
            <person name="Futrell-Griggs M."/>
            <person name="Abernathy B."/>
            <person name="Du J."/>
            <person name="Tian Z."/>
            <person name="Zhu L."/>
            <person name="Gill N."/>
            <person name="Joshi T."/>
            <person name="Libault M."/>
            <person name="Sethuraman A."/>
            <person name="Zhang X.-C."/>
            <person name="Shinozaki K."/>
            <person name="Nguyen H.T."/>
            <person name="Wing R.A."/>
            <person name="Cregan P."/>
            <person name="Specht J."/>
            <person name="Grimwood J."/>
            <person name="Rokhsar D."/>
            <person name="Stacey G."/>
            <person name="Shoemaker R.C."/>
            <person name="Jackson S.A."/>
        </authorList>
    </citation>
    <scope>NUCLEOTIDE SEQUENCE</scope>
    <source>
        <strain evidence="3">cv. Williams 82</strain>
        <tissue evidence="2">Callus</tissue>
    </source>
</reference>
<reference evidence="3" key="2">
    <citation type="submission" date="2018-02" db="UniProtKB">
        <authorList>
            <consortium name="EnsemblPlants"/>
        </authorList>
    </citation>
    <scope>IDENTIFICATION</scope>
    <source>
        <strain evidence="3">Williams 82</strain>
    </source>
</reference>
<name>A0A0R0FNV4_SOYBN</name>
<dbReference type="AlphaFoldDB" id="A0A0R0FNV4"/>
<dbReference type="InterPro" id="IPR007021">
    <property type="entry name" value="DUF659"/>
</dbReference>
<dbReference type="InParanoid" id="A0A0R0FNV4"/>
<dbReference type="Gramene" id="KRH04809">
    <property type="protein sequence ID" value="KRH04809"/>
    <property type="gene ID" value="GLYMA_17G188400"/>
</dbReference>